<dbReference type="EMBL" id="CAXDID020000035">
    <property type="protein sequence ID" value="CAL5996631.1"/>
    <property type="molecule type" value="Genomic_DNA"/>
</dbReference>
<protein>
    <submittedName>
        <fullName evidence="2">Hypothetical_protein</fullName>
    </submittedName>
</protein>
<proteinExistence type="predicted"/>
<evidence type="ECO:0000313" key="2">
    <source>
        <dbReference type="EMBL" id="CAL5996631.1"/>
    </source>
</evidence>
<organism evidence="1">
    <name type="scientific">Hexamita inflata</name>
    <dbReference type="NCBI Taxonomy" id="28002"/>
    <lineage>
        <taxon>Eukaryota</taxon>
        <taxon>Metamonada</taxon>
        <taxon>Diplomonadida</taxon>
        <taxon>Hexamitidae</taxon>
        <taxon>Hexamitinae</taxon>
        <taxon>Hexamita</taxon>
    </lineage>
</organism>
<dbReference type="EMBL" id="CATOUU010000972">
    <property type="protein sequence ID" value="CAI9964126.1"/>
    <property type="molecule type" value="Genomic_DNA"/>
</dbReference>
<reference evidence="2 3" key="2">
    <citation type="submission" date="2024-07" db="EMBL/GenBank/DDBJ databases">
        <authorList>
            <person name="Akdeniz Z."/>
        </authorList>
    </citation>
    <scope>NUCLEOTIDE SEQUENCE [LARGE SCALE GENOMIC DNA]</scope>
</reference>
<dbReference type="Proteomes" id="UP001642409">
    <property type="component" value="Unassembled WGS sequence"/>
</dbReference>
<evidence type="ECO:0000313" key="1">
    <source>
        <dbReference type="EMBL" id="CAI9964126.1"/>
    </source>
</evidence>
<sequence>MLFKSLSANIENIQTFNNSLVYMLIICAMARWIHGCAYIKSFIKISGFEAITHFPTQTVSLIINSTLIIENNQYFLLEIQLNLVVIRSGFQLYQHDVCVHCGKRVSFYFISTFSFLVYVQQIIEKRKCINVRQKYRLFFSVNPDQNHPQSVTHAQFVVVNKQKLNYPKVHQNSFNVNNCVTKLGFVDCLDL</sequence>
<keyword evidence="3" id="KW-1185">Reference proteome</keyword>
<evidence type="ECO:0000313" key="3">
    <source>
        <dbReference type="Proteomes" id="UP001642409"/>
    </source>
</evidence>
<comment type="caution">
    <text evidence="1">The sequence shown here is derived from an EMBL/GenBank/DDBJ whole genome shotgun (WGS) entry which is preliminary data.</text>
</comment>
<dbReference type="AlphaFoldDB" id="A0AA86QQJ7"/>
<accession>A0AA86QQJ7</accession>
<name>A0AA86QQJ7_9EUKA</name>
<reference evidence="1" key="1">
    <citation type="submission" date="2023-06" db="EMBL/GenBank/DDBJ databases">
        <authorList>
            <person name="Kurt Z."/>
        </authorList>
    </citation>
    <scope>NUCLEOTIDE SEQUENCE</scope>
</reference>
<gene>
    <name evidence="2" type="ORF">HINF_LOCUS14856</name>
    <name evidence="1" type="ORF">HINF_LOCUS51771</name>
</gene>